<reference evidence="2" key="1">
    <citation type="journal article" date="2022" name="bioRxiv">
        <title>Sequencing and chromosome-scale assembly of the giantPleurodeles waltlgenome.</title>
        <authorList>
            <person name="Brown T."/>
            <person name="Elewa A."/>
            <person name="Iarovenko S."/>
            <person name="Subramanian E."/>
            <person name="Araus A.J."/>
            <person name="Petzold A."/>
            <person name="Susuki M."/>
            <person name="Suzuki K.-i.T."/>
            <person name="Hayashi T."/>
            <person name="Toyoda A."/>
            <person name="Oliveira C."/>
            <person name="Osipova E."/>
            <person name="Leigh N.D."/>
            <person name="Simon A."/>
            <person name="Yun M.H."/>
        </authorList>
    </citation>
    <scope>NUCLEOTIDE SEQUENCE</scope>
    <source>
        <strain evidence="2">20211129_DDA</strain>
        <tissue evidence="2">Liver</tissue>
    </source>
</reference>
<feature type="compositionally biased region" description="Basic residues" evidence="1">
    <location>
        <begin position="54"/>
        <end position="66"/>
    </location>
</feature>
<dbReference type="AlphaFoldDB" id="A0AAV7RJX3"/>
<accession>A0AAV7RJX3</accession>
<dbReference type="Proteomes" id="UP001066276">
    <property type="component" value="Chromosome 5"/>
</dbReference>
<feature type="region of interest" description="Disordered" evidence="1">
    <location>
        <begin position="24"/>
        <end position="107"/>
    </location>
</feature>
<name>A0AAV7RJX3_PLEWA</name>
<protein>
    <submittedName>
        <fullName evidence="2">Uncharacterized protein</fullName>
    </submittedName>
</protein>
<dbReference type="EMBL" id="JANPWB010000009">
    <property type="protein sequence ID" value="KAJ1151130.1"/>
    <property type="molecule type" value="Genomic_DNA"/>
</dbReference>
<comment type="caution">
    <text evidence="2">The sequence shown here is derived from an EMBL/GenBank/DDBJ whole genome shotgun (WGS) entry which is preliminary data.</text>
</comment>
<organism evidence="2 3">
    <name type="scientific">Pleurodeles waltl</name>
    <name type="common">Iberian ribbed newt</name>
    <dbReference type="NCBI Taxonomy" id="8319"/>
    <lineage>
        <taxon>Eukaryota</taxon>
        <taxon>Metazoa</taxon>
        <taxon>Chordata</taxon>
        <taxon>Craniata</taxon>
        <taxon>Vertebrata</taxon>
        <taxon>Euteleostomi</taxon>
        <taxon>Amphibia</taxon>
        <taxon>Batrachia</taxon>
        <taxon>Caudata</taxon>
        <taxon>Salamandroidea</taxon>
        <taxon>Salamandridae</taxon>
        <taxon>Pleurodelinae</taxon>
        <taxon>Pleurodeles</taxon>
    </lineage>
</organism>
<proteinExistence type="predicted"/>
<evidence type="ECO:0000313" key="2">
    <source>
        <dbReference type="EMBL" id="KAJ1151130.1"/>
    </source>
</evidence>
<gene>
    <name evidence="2" type="ORF">NDU88_003917</name>
</gene>
<evidence type="ECO:0000313" key="3">
    <source>
        <dbReference type="Proteomes" id="UP001066276"/>
    </source>
</evidence>
<evidence type="ECO:0000256" key="1">
    <source>
        <dbReference type="SAM" id="MobiDB-lite"/>
    </source>
</evidence>
<feature type="compositionally biased region" description="Basic and acidic residues" evidence="1">
    <location>
        <begin position="67"/>
        <end position="94"/>
    </location>
</feature>
<keyword evidence="3" id="KW-1185">Reference proteome</keyword>
<sequence length="107" mass="11704">MDGRRRACRGRAFGTPAACIRCTATQWPPLSREGRSGDDRAEGDAAAGRGTLAKGRRQRARKRHRCTEKEGEKAKSGKQEEDSKHRILTDRLELARAGTASSEGHAC</sequence>
<feature type="compositionally biased region" description="Basic and acidic residues" evidence="1">
    <location>
        <begin position="32"/>
        <end position="43"/>
    </location>
</feature>